<feature type="compositionally biased region" description="Polar residues" evidence="1">
    <location>
        <begin position="175"/>
        <end position="186"/>
    </location>
</feature>
<evidence type="ECO:0000313" key="5">
    <source>
        <dbReference type="Proteomes" id="UP001432322"/>
    </source>
</evidence>
<evidence type="ECO:0000256" key="2">
    <source>
        <dbReference type="SAM" id="Phobius"/>
    </source>
</evidence>
<keyword evidence="5" id="KW-1185">Reference proteome</keyword>
<dbReference type="EMBL" id="BTSY01000024">
    <property type="protein sequence ID" value="GMT37039.1"/>
    <property type="molecule type" value="Genomic_DNA"/>
</dbReference>
<feature type="transmembrane region" description="Helical" evidence="2">
    <location>
        <begin position="137"/>
        <end position="163"/>
    </location>
</feature>
<dbReference type="AlphaFoldDB" id="A0AAV5WYT3"/>
<protein>
    <submittedName>
        <fullName evidence="4">Uncharacterized protein</fullName>
    </submittedName>
</protein>
<sequence length="251" mass="28001">LEGNVRCPKGLRMCFIDTGKGFIEDMPVIKATYSDSFNESFYIFIERSLEVKVHEDFLSALSNTELCINPHVNDNKFCKPLTDFNDMMKTKSKNCTYPTTTTVDSSTSASFPTISSSFTIAPTSGEAESEATVSMSAVIGICCGFTALIIILTVACVILWCMLRKRNADAAKTPMSRSATDSLSRKSCQPSPSSKASSLYLSLERISEDKKETWENRRYKDRRNSQILQLSKKMKEDKKISPETGNETPKK</sequence>
<keyword evidence="2" id="KW-0472">Membrane</keyword>
<accession>A0AAV5WYT3</accession>
<feature type="region of interest" description="Disordered" evidence="1">
    <location>
        <begin position="171"/>
        <end position="199"/>
    </location>
</feature>
<feature type="non-terminal residue" evidence="4">
    <location>
        <position position="251"/>
    </location>
</feature>
<feature type="compositionally biased region" description="Low complexity" evidence="1">
    <location>
        <begin position="187"/>
        <end position="199"/>
    </location>
</feature>
<evidence type="ECO:0000256" key="1">
    <source>
        <dbReference type="SAM" id="MobiDB-lite"/>
    </source>
</evidence>
<evidence type="ECO:0000313" key="3">
    <source>
        <dbReference type="EMBL" id="GMT34136.1"/>
    </source>
</evidence>
<feature type="non-terminal residue" evidence="4">
    <location>
        <position position="1"/>
    </location>
</feature>
<reference evidence="4" key="1">
    <citation type="submission" date="2023-10" db="EMBL/GenBank/DDBJ databases">
        <title>Genome assembly of Pristionchus species.</title>
        <authorList>
            <person name="Yoshida K."/>
            <person name="Sommer R.J."/>
        </authorList>
    </citation>
    <scope>NUCLEOTIDE SEQUENCE</scope>
    <source>
        <strain evidence="4">RS5133</strain>
    </source>
</reference>
<name>A0AAV5WYT3_9BILA</name>
<dbReference type="EMBL" id="BTSY01000006">
    <property type="protein sequence ID" value="GMT34136.1"/>
    <property type="molecule type" value="Genomic_DNA"/>
</dbReference>
<keyword evidence="2" id="KW-1133">Transmembrane helix</keyword>
<gene>
    <name evidence="3" type="ORF">PFISCL1PPCAC_25433</name>
    <name evidence="4" type="ORF">PFISCL1PPCAC_28336</name>
</gene>
<comment type="caution">
    <text evidence="4">The sequence shown here is derived from an EMBL/GenBank/DDBJ whole genome shotgun (WGS) entry which is preliminary data.</text>
</comment>
<organism evidence="4 5">
    <name type="scientific">Pristionchus fissidentatus</name>
    <dbReference type="NCBI Taxonomy" id="1538716"/>
    <lineage>
        <taxon>Eukaryota</taxon>
        <taxon>Metazoa</taxon>
        <taxon>Ecdysozoa</taxon>
        <taxon>Nematoda</taxon>
        <taxon>Chromadorea</taxon>
        <taxon>Rhabditida</taxon>
        <taxon>Rhabditina</taxon>
        <taxon>Diplogasteromorpha</taxon>
        <taxon>Diplogasteroidea</taxon>
        <taxon>Neodiplogasteridae</taxon>
        <taxon>Pristionchus</taxon>
    </lineage>
</organism>
<dbReference type="Proteomes" id="UP001432322">
    <property type="component" value="Unassembled WGS sequence"/>
</dbReference>
<keyword evidence="2" id="KW-0812">Transmembrane</keyword>
<proteinExistence type="predicted"/>
<feature type="region of interest" description="Disordered" evidence="1">
    <location>
        <begin position="225"/>
        <end position="251"/>
    </location>
</feature>
<evidence type="ECO:0000313" key="4">
    <source>
        <dbReference type="EMBL" id="GMT37039.1"/>
    </source>
</evidence>